<evidence type="ECO:0000259" key="8">
    <source>
        <dbReference type="Pfam" id="PF21982"/>
    </source>
</evidence>
<evidence type="ECO:0000256" key="5">
    <source>
        <dbReference type="HAMAP-Rule" id="MF_01114"/>
    </source>
</evidence>
<evidence type="ECO:0000259" key="7">
    <source>
        <dbReference type="Pfam" id="PF21981"/>
    </source>
</evidence>
<evidence type="ECO:0000313" key="10">
    <source>
        <dbReference type="Proteomes" id="UP000480178"/>
    </source>
</evidence>
<dbReference type="InterPro" id="IPR003783">
    <property type="entry name" value="Regulatory_RecX"/>
</dbReference>
<dbReference type="PANTHER" id="PTHR33602:SF1">
    <property type="entry name" value="REGULATORY PROTEIN RECX FAMILY PROTEIN"/>
    <property type="match status" value="1"/>
</dbReference>
<evidence type="ECO:0000256" key="3">
    <source>
        <dbReference type="ARBA" id="ARBA00018111"/>
    </source>
</evidence>
<dbReference type="PANTHER" id="PTHR33602">
    <property type="entry name" value="REGULATORY PROTEIN RECX FAMILY PROTEIN"/>
    <property type="match status" value="1"/>
</dbReference>
<gene>
    <name evidence="5" type="primary">recX</name>
    <name evidence="9" type="ORF">GXP67_28850</name>
</gene>
<evidence type="ECO:0000313" key="9">
    <source>
        <dbReference type="EMBL" id="QHT70380.1"/>
    </source>
</evidence>
<evidence type="ECO:0000256" key="4">
    <source>
        <dbReference type="ARBA" id="ARBA00022490"/>
    </source>
</evidence>
<feature type="domain" description="RecX third three-helical" evidence="7">
    <location>
        <begin position="113"/>
        <end position="155"/>
    </location>
</feature>
<dbReference type="InterPro" id="IPR053926">
    <property type="entry name" value="RecX_HTH_1st"/>
</dbReference>
<evidence type="ECO:0000259" key="6">
    <source>
        <dbReference type="Pfam" id="PF02631"/>
    </source>
</evidence>
<name>A0A6C0GSD2_9BACT</name>
<organism evidence="9 10">
    <name type="scientific">Rhodocytophaga rosea</name>
    <dbReference type="NCBI Taxonomy" id="2704465"/>
    <lineage>
        <taxon>Bacteria</taxon>
        <taxon>Pseudomonadati</taxon>
        <taxon>Bacteroidota</taxon>
        <taxon>Cytophagia</taxon>
        <taxon>Cytophagales</taxon>
        <taxon>Rhodocytophagaceae</taxon>
        <taxon>Rhodocytophaga</taxon>
    </lineage>
</organism>
<dbReference type="Pfam" id="PF02631">
    <property type="entry name" value="RecX_HTH2"/>
    <property type="match status" value="1"/>
</dbReference>
<evidence type="ECO:0000256" key="1">
    <source>
        <dbReference type="ARBA" id="ARBA00004496"/>
    </source>
</evidence>
<dbReference type="GO" id="GO:0006282">
    <property type="term" value="P:regulation of DNA repair"/>
    <property type="evidence" value="ECO:0007669"/>
    <property type="project" value="UniProtKB-UniRule"/>
</dbReference>
<dbReference type="InterPro" id="IPR036388">
    <property type="entry name" value="WH-like_DNA-bd_sf"/>
</dbReference>
<comment type="function">
    <text evidence="5">Modulates RecA activity.</text>
</comment>
<feature type="domain" description="RecX second three-helical" evidence="6">
    <location>
        <begin position="63"/>
        <end position="99"/>
    </location>
</feature>
<comment type="similarity">
    <text evidence="2 5">Belongs to the RecX family.</text>
</comment>
<dbReference type="InterPro" id="IPR053924">
    <property type="entry name" value="RecX_HTH_2nd"/>
</dbReference>
<dbReference type="HAMAP" id="MF_01114">
    <property type="entry name" value="RecX"/>
    <property type="match status" value="1"/>
</dbReference>
<feature type="domain" description="RecX first three-helical" evidence="8">
    <location>
        <begin position="15"/>
        <end position="54"/>
    </location>
</feature>
<dbReference type="GO" id="GO:0005737">
    <property type="term" value="C:cytoplasm"/>
    <property type="evidence" value="ECO:0007669"/>
    <property type="project" value="UniProtKB-SubCell"/>
</dbReference>
<keyword evidence="4 5" id="KW-0963">Cytoplasm</keyword>
<dbReference type="Gene3D" id="1.10.10.10">
    <property type="entry name" value="Winged helix-like DNA-binding domain superfamily/Winged helix DNA-binding domain"/>
    <property type="match status" value="2"/>
</dbReference>
<reference evidence="9 10" key="1">
    <citation type="submission" date="2020-01" db="EMBL/GenBank/DDBJ databases">
        <authorList>
            <person name="Kim M.K."/>
        </authorList>
    </citation>
    <scope>NUCLEOTIDE SEQUENCE [LARGE SCALE GENOMIC DNA]</scope>
    <source>
        <strain evidence="9 10">172606-1</strain>
    </source>
</reference>
<protein>
    <recommendedName>
        <fullName evidence="3 5">Regulatory protein RecX</fullName>
    </recommendedName>
</protein>
<dbReference type="Pfam" id="PF21982">
    <property type="entry name" value="RecX_HTH1"/>
    <property type="match status" value="1"/>
</dbReference>
<dbReference type="RefSeq" id="WP_162446359.1">
    <property type="nucleotide sequence ID" value="NZ_CP048222.1"/>
</dbReference>
<dbReference type="Proteomes" id="UP000480178">
    <property type="component" value="Chromosome"/>
</dbReference>
<dbReference type="Pfam" id="PF21981">
    <property type="entry name" value="RecX_HTH3"/>
    <property type="match status" value="1"/>
</dbReference>
<accession>A0A6C0GSD2</accession>
<comment type="subcellular location">
    <subcellularLocation>
        <location evidence="1 5">Cytoplasm</location>
    </subcellularLocation>
</comment>
<dbReference type="KEGG" id="rhoz:GXP67_28850"/>
<dbReference type="EMBL" id="CP048222">
    <property type="protein sequence ID" value="QHT70380.1"/>
    <property type="molecule type" value="Genomic_DNA"/>
</dbReference>
<keyword evidence="10" id="KW-1185">Reference proteome</keyword>
<evidence type="ECO:0000256" key="2">
    <source>
        <dbReference type="ARBA" id="ARBA00009695"/>
    </source>
</evidence>
<dbReference type="AlphaFoldDB" id="A0A6C0GSD2"/>
<sequence>MEKANKKKDLSAKEAYQKATAFCAYQERSVQEVKDKLYSLELEEEVVEAIVEQLVEEKFISQERFAKAFAGGKFRLKKWGRNKIRMELKMRGLTDAQIRLGLQEIDPDLYERILFDLLEKKHTLEKTGSEMERKHKLLRFGLSKGYEQDMIWDVINVLIP</sequence>
<proteinExistence type="inferred from homology"/>
<dbReference type="InterPro" id="IPR053925">
    <property type="entry name" value="RecX_HTH_3rd"/>
</dbReference>